<feature type="domain" description="Xylanolytic transcriptional activator regulatory" evidence="10">
    <location>
        <begin position="340"/>
        <end position="428"/>
    </location>
</feature>
<evidence type="ECO:0000313" key="12">
    <source>
        <dbReference type="Proteomes" id="UP001281614"/>
    </source>
</evidence>
<dbReference type="InterPro" id="IPR007219">
    <property type="entry name" value="XnlR_reg_dom"/>
</dbReference>
<comment type="caution">
    <text evidence="11">The sequence shown here is derived from an EMBL/GenBank/DDBJ whole genome shotgun (WGS) entry which is preliminary data.</text>
</comment>
<dbReference type="InterPro" id="IPR015931">
    <property type="entry name" value="Acnase/IPM_dHydase_lsu_aba_1/3"/>
</dbReference>
<keyword evidence="12" id="KW-1185">Reference proteome</keyword>
<dbReference type="Gene3D" id="4.10.240.10">
    <property type="entry name" value="Zn(2)-C6 fungal-type DNA-binding domain"/>
    <property type="match status" value="1"/>
</dbReference>
<organism evidence="11 12">
    <name type="scientific">Colletotrichum kahawae</name>
    <name type="common">Coffee berry disease fungus</name>
    <dbReference type="NCBI Taxonomy" id="34407"/>
    <lineage>
        <taxon>Eukaryota</taxon>
        <taxon>Fungi</taxon>
        <taxon>Dikarya</taxon>
        <taxon>Ascomycota</taxon>
        <taxon>Pezizomycotina</taxon>
        <taxon>Sordariomycetes</taxon>
        <taxon>Hypocreomycetidae</taxon>
        <taxon>Glomerellales</taxon>
        <taxon>Glomerellaceae</taxon>
        <taxon>Colletotrichum</taxon>
        <taxon>Colletotrichum gloeosporioides species complex</taxon>
    </lineage>
</organism>
<feature type="compositionally biased region" description="Polar residues" evidence="6">
    <location>
        <begin position="97"/>
        <end position="123"/>
    </location>
</feature>
<evidence type="ECO:0000313" key="11">
    <source>
        <dbReference type="EMBL" id="KAK2731854.1"/>
    </source>
</evidence>
<evidence type="ECO:0000256" key="3">
    <source>
        <dbReference type="ARBA" id="ARBA00023004"/>
    </source>
</evidence>
<dbReference type="PANTHER" id="PTHR43160:SF3">
    <property type="entry name" value="ACONITATE HYDRATASE, MITOCHONDRIAL"/>
    <property type="match status" value="1"/>
</dbReference>
<dbReference type="Gene3D" id="3.20.19.10">
    <property type="entry name" value="Aconitase, domain 4"/>
    <property type="match status" value="1"/>
</dbReference>
<feature type="domain" description="Aconitase/3-isopropylmalate dehydratase large subunit alpha/beta/alpha" evidence="8">
    <location>
        <begin position="697"/>
        <end position="737"/>
    </location>
</feature>
<dbReference type="Proteomes" id="UP001281614">
    <property type="component" value="Unassembled WGS sequence"/>
</dbReference>
<gene>
    <name evidence="11" type="ORF">CKAH01_08726</name>
</gene>
<evidence type="ECO:0000256" key="4">
    <source>
        <dbReference type="ARBA" id="ARBA00023014"/>
    </source>
</evidence>
<dbReference type="GO" id="GO:0000981">
    <property type="term" value="F:DNA-binding transcription factor activity, RNA polymerase II-specific"/>
    <property type="evidence" value="ECO:0007669"/>
    <property type="project" value="InterPro"/>
</dbReference>
<keyword evidence="7" id="KW-0812">Transmembrane</keyword>
<keyword evidence="7" id="KW-1133">Transmembrane helix</keyword>
<sequence length="1036" mass="113891">MSSRMNPPKKCDGEVPACTNCAKAGETCLDVDSQNSGLLVPRNFASAARERIQWLEDIIKSRLPDVDLSAGPHIDAFPDPKGSAAPGGGGDLEDDNVSTPSPRSGRAGSQPTGRTVSLGSQRQNLKRPAEAAGSYDHDEQFPDRAHSVAMNLGMLSLNSDSSQKHYLGSSSGVLFTNLIGASPSNAGSTPAALLEDVQAQGPSSEWYDTSVPTDISKQYNRSLHILLRQELPRKEDAIKLVHTYVRWMHPDYPVLEPTSLLSALDALYSTFSCSLDDDPFPHGWPSTMQAFRWNGRQRLPGDQGVHSVPMPVVAFILFMVFNIAAIIKVRGRVYEFPPERFYRAALHFSKDCFSQISLSSIQALVVLIVHSMLTPAEVNLWTLIHIALAHCVELGIHREPLNGIESADFENQQIRRLTFFTIYSLDRQRRMWQIKLKVKYHTTMVMLFQPSQAIRNPPPESLQVCFNNAASILHDYQALHDLQGLHHGWATVQNIFAAGATLIYSFWTCATVRQNASTADLSKSLRTCSSLLTVGGEWWPSVKKGQRSFGAIVDLTIRKLYTGNMPSKNPRLYMPLGADRLDDGQNALDHADGGHSVYDATSQQADLTHIPLNGADAAWHQMPGSSSRIGFAKHDDLNIFAHQITRVSRCADKTVRNSLGANSDESLRADYGLRLQALRDVQNSNKRPLTPVDVKGAEKNSVISSFNRNFTGRHDSNPATHSFVTSPELATAFAFAGNLTFNPITDAIPVPGATTPFRFTPPKAEEFPVAFSPGADRFQPPVMSDTSDLTVNIDPKSDRLQLLTPFEPWQPRNASNLTVLIKVRGKCTTDHISPAGPWYNYRGHLENISNNLLLGATNDFLPDASTLQMIGKAKDPVDGDKIKPVPQAARSMKEAGIRWCIIGDNNYGEGSSREHAALEPRYLGGVAVITRGLARIHETNLKKQGMLPLTFADPADYGKIRDGDKITLLDVEDGELQPGKQVTMEVVTKEGPGWTAKLNHSYELNQIEWLRAGSALNYIKRVALGQSAWCCGGKVL</sequence>
<dbReference type="GO" id="GO:0003994">
    <property type="term" value="F:aconitate hydratase activity"/>
    <property type="evidence" value="ECO:0007669"/>
    <property type="project" value="TreeGrafter"/>
</dbReference>
<dbReference type="CDD" id="cd00067">
    <property type="entry name" value="GAL4"/>
    <property type="match status" value="1"/>
</dbReference>
<dbReference type="InterPro" id="IPR001030">
    <property type="entry name" value="Acoase/IPM_deHydtase_lsu_aba"/>
</dbReference>
<evidence type="ECO:0000259" key="8">
    <source>
        <dbReference type="Pfam" id="PF00330"/>
    </source>
</evidence>
<evidence type="ECO:0000256" key="5">
    <source>
        <dbReference type="ARBA" id="ARBA00023242"/>
    </source>
</evidence>
<dbReference type="Pfam" id="PF00694">
    <property type="entry name" value="Aconitase_C"/>
    <property type="match status" value="1"/>
</dbReference>
<dbReference type="InterPro" id="IPR036864">
    <property type="entry name" value="Zn2-C6_fun-type_DNA-bd_sf"/>
</dbReference>
<dbReference type="AlphaFoldDB" id="A0AAD9Y1P4"/>
<evidence type="ECO:0000256" key="1">
    <source>
        <dbReference type="ARBA" id="ARBA00015940"/>
    </source>
</evidence>
<feature type="region of interest" description="Disordered" evidence="6">
    <location>
        <begin position="71"/>
        <end position="139"/>
    </location>
</feature>
<dbReference type="EMBL" id="VYYT01000555">
    <property type="protein sequence ID" value="KAK2731854.1"/>
    <property type="molecule type" value="Genomic_DNA"/>
</dbReference>
<evidence type="ECO:0000259" key="9">
    <source>
        <dbReference type="Pfam" id="PF00694"/>
    </source>
</evidence>
<dbReference type="SUPFAM" id="SSF53732">
    <property type="entry name" value="Aconitase iron-sulfur domain"/>
    <property type="match status" value="1"/>
</dbReference>
<dbReference type="InterPro" id="IPR036008">
    <property type="entry name" value="Aconitase_4Fe-4S_dom"/>
</dbReference>
<dbReference type="InterPro" id="IPR050926">
    <property type="entry name" value="Aconitase/IPM_isomerase"/>
</dbReference>
<keyword evidence="5" id="KW-0539">Nucleus</keyword>
<evidence type="ECO:0000256" key="7">
    <source>
        <dbReference type="SAM" id="Phobius"/>
    </source>
</evidence>
<dbReference type="Gene3D" id="3.30.499.10">
    <property type="entry name" value="Aconitase, domain 3"/>
    <property type="match status" value="1"/>
</dbReference>
<dbReference type="GO" id="GO:0005739">
    <property type="term" value="C:mitochondrion"/>
    <property type="evidence" value="ECO:0007669"/>
    <property type="project" value="TreeGrafter"/>
</dbReference>
<dbReference type="PANTHER" id="PTHR43160">
    <property type="entry name" value="ACONITATE HYDRATASE B"/>
    <property type="match status" value="1"/>
</dbReference>
<dbReference type="Pfam" id="PF04082">
    <property type="entry name" value="Fungal_trans"/>
    <property type="match status" value="1"/>
</dbReference>
<feature type="transmembrane region" description="Helical" evidence="7">
    <location>
        <begin position="308"/>
        <end position="331"/>
    </location>
</feature>
<proteinExistence type="predicted"/>
<name>A0AAD9Y1P4_COLKA</name>
<feature type="domain" description="Aconitase A/isopropylmalate dehydratase small subunit swivel" evidence="9">
    <location>
        <begin position="819"/>
        <end position="953"/>
    </location>
</feature>
<keyword evidence="2" id="KW-0479">Metal-binding</keyword>
<dbReference type="FunFam" id="3.20.19.10:FF:000002">
    <property type="entry name" value="Aconitate hydratase, mitochondrial"/>
    <property type="match status" value="1"/>
</dbReference>
<evidence type="ECO:0000256" key="6">
    <source>
        <dbReference type="SAM" id="MobiDB-lite"/>
    </source>
</evidence>
<dbReference type="GO" id="GO:0006099">
    <property type="term" value="P:tricarboxylic acid cycle"/>
    <property type="evidence" value="ECO:0007669"/>
    <property type="project" value="TreeGrafter"/>
</dbReference>
<dbReference type="Pfam" id="PF00330">
    <property type="entry name" value="Aconitase"/>
    <property type="match status" value="1"/>
</dbReference>
<dbReference type="InterPro" id="IPR015928">
    <property type="entry name" value="Aconitase/3IPM_dehydase_swvl"/>
</dbReference>
<keyword evidence="7" id="KW-0472">Membrane</keyword>
<dbReference type="GO" id="GO:0008270">
    <property type="term" value="F:zinc ion binding"/>
    <property type="evidence" value="ECO:0007669"/>
    <property type="project" value="InterPro"/>
</dbReference>
<dbReference type="GO" id="GO:0006351">
    <property type="term" value="P:DNA-templated transcription"/>
    <property type="evidence" value="ECO:0007669"/>
    <property type="project" value="InterPro"/>
</dbReference>
<dbReference type="CDD" id="cd12148">
    <property type="entry name" value="fungal_TF_MHR"/>
    <property type="match status" value="1"/>
</dbReference>
<accession>A0AAD9Y1P4</accession>
<protein>
    <recommendedName>
        <fullName evidence="1">Aconitate hydratase, mitochondrial</fullName>
    </recommendedName>
</protein>
<keyword evidence="3" id="KW-0408">Iron</keyword>
<dbReference type="InterPro" id="IPR001138">
    <property type="entry name" value="Zn2Cys6_DnaBD"/>
</dbReference>
<reference evidence="11" key="1">
    <citation type="submission" date="2023-02" db="EMBL/GenBank/DDBJ databases">
        <title>Colletotrichum kahawae CIFC_Que2 genome sequencing and assembly.</title>
        <authorList>
            <person name="Baroncelli R."/>
        </authorList>
    </citation>
    <scope>NUCLEOTIDE SEQUENCE</scope>
    <source>
        <strain evidence="11">CIFC_Que2</strain>
    </source>
</reference>
<evidence type="ECO:0000259" key="10">
    <source>
        <dbReference type="Pfam" id="PF04082"/>
    </source>
</evidence>
<dbReference type="InterPro" id="IPR000573">
    <property type="entry name" value="AconitaseA/IPMdHydase_ssu_swvl"/>
</dbReference>
<evidence type="ECO:0000256" key="2">
    <source>
        <dbReference type="ARBA" id="ARBA00022723"/>
    </source>
</evidence>
<dbReference type="GO" id="GO:0051539">
    <property type="term" value="F:4 iron, 4 sulfur cluster binding"/>
    <property type="evidence" value="ECO:0007669"/>
    <property type="project" value="TreeGrafter"/>
</dbReference>
<dbReference type="GO" id="GO:0005829">
    <property type="term" value="C:cytosol"/>
    <property type="evidence" value="ECO:0007669"/>
    <property type="project" value="TreeGrafter"/>
</dbReference>
<dbReference type="GO" id="GO:0003677">
    <property type="term" value="F:DNA binding"/>
    <property type="evidence" value="ECO:0007669"/>
    <property type="project" value="InterPro"/>
</dbReference>
<dbReference type="SUPFAM" id="SSF52016">
    <property type="entry name" value="LeuD/IlvD-like"/>
    <property type="match status" value="1"/>
</dbReference>
<keyword evidence="4" id="KW-0411">Iron-sulfur</keyword>